<evidence type="ECO:0000313" key="3">
    <source>
        <dbReference type="Proteomes" id="UP000606172"/>
    </source>
</evidence>
<dbReference type="GO" id="GO:0016887">
    <property type="term" value="F:ATP hydrolysis activity"/>
    <property type="evidence" value="ECO:0007669"/>
    <property type="project" value="InterPro"/>
</dbReference>
<dbReference type="AlphaFoldDB" id="A0A919RGM6"/>
<dbReference type="Pfam" id="PF00005">
    <property type="entry name" value="ABC_tran"/>
    <property type="match status" value="1"/>
</dbReference>
<reference evidence="2" key="1">
    <citation type="submission" date="2021-01" db="EMBL/GenBank/DDBJ databases">
        <title>Whole genome shotgun sequence of Sinosporangium siamense NBRC 109515.</title>
        <authorList>
            <person name="Komaki H."/>
            <person name="Tamura T."/>
        </authorList>
    </citation>
    <scope>NUCLEOTIDE SEQUENCE</scope>
    <source>
        <strain evidence="2">NBRC 109515</strain>
    </source>
</reference>
<dbReference type="Gene3D" id="3.40.50.300">
    <property type="entry name" value="P-loop containing nucleotide triphosphate hydrolases"/>
    <property type="match status" value="1"/>
</dbReference>
<keyword evidence="3" id="KW-1185">Reference proteome</keyword>
<sequence length="111" mass="11880">MLLHTAQIALNDVFKRYDDRVVLNRVSFTVKPDEKIGVVGDNGSGKSTLLKLLAGVVTPDNGEVNVVVPGGLDYLAQTLELPGTATVADAVDKAPADIRDLERRIGRPRAT</sequence>
<gene>
    <name evidence="2" type="ORF">Ssi02_37660</name>
</gene>
<comment type="caution">
    <text evidence="2">The sequence shown here is derived from an EMBL/GenBank/DDBJ whole genome shotgun (WGS) entry which is preliminary data.</text>
</comment>
<dbReference type="PANTHER" id="PTHR42855">
    <property type="entry name" value="ABC TRANSPORTER ATP-BINDING SUBUNIT"/>
    <property type="match status" value="1"/>
</dbReference>
<dbReference type="SUPFAM" id="SSF52540">
    <property type="entry name" value="P-loop containing nucleoside triphosphate hydrolases"/>
    <property type="match status" value="1"/>
</dbReference>
<dbReference type="EMBL" id="BOOW01000023">
    <property type="protein sequence ID" value="GII93535.1"/>
    <property type="molecule type" value="Genomic_DNA"/>
</dbReference>
<dbReference type="GO" id="GO:0005524">
    <property type="term" value="F:ATP binding"/>
    <property type="evidence" value="ECO:0007669"/>
    <property type="project" value="InterPro"/>
</dbReference>
<dbReference type="InterPro" id="IPR051309">
    <property type="entry name" value="ABCF_ATPase"/>
</dbReference>
<dbReference type="PANTHER" id="PTHR42855:SF1">
    <property type="entry name" value="ABC TRANSPORTER DOMAIN-CONTAINING PROTEIN"/>
    <property type="match status" value="1"/>
</dbReference>
<dbReference type="InterPro" id="IPR027417">
    <property type="entry name" value="P-loop_NTPase"/>
</dbReference>
<evidence type="ECO:0000259" key="1">
    <source>
        <dbReference type="Pfam" id="PF00005"/>
    </source>
</evidence>
<feature type="domain" description="ABC transporter" evidence="1">
    <location>
        <begin position="23"/>
        <end position="78"/>
    </location>
</feature>
<dbReference type="Proteomes" id="UP000606172">
    <property type="component" value="Unassembled WGS sequence"/>
</dbReference>
<organism evidence="2 3">
    <name type="scientific">Sinosporangium siamense</name>
    <dbReference type="NCBI Taxonomy" id="1367973"/>
    <lineage>
        <taxon>Bacteria</taxon>
        <taxon>Bacillati</taxon>
        <taxon>Actinomycetota</taxon>
        <taxon>Actinomycetes</taxon>
        <taxon>Streptosporangiales</taxon>
        <taxon>Streptosporangiaceae</taxon>
        <taxon>Sinosporangium</taxon>
    </lineage>
</organism>
<accession>A0A919RGM6</accession>
<protein>
    <recommendedName>
        <fullName evidence="1">ABC transporter domain-containing protein</fullName>
    </recommendedName>
</protein>
<evidence type="ECO:0000313" key="2">
    <source>
        <dbReference type="EMBL" id="GII93535.1"/>
    </source>
</evidence>
<dbReference type="InterPro" id="IPR003439">
    <property type="entry name" value="ABC_transporter-like_ATP-bd"/>
</dbReference>
<proteinExistence type="predicted"/>
<name>A0A919RGM6_9ACTN</name>